<name>A0A0A9FZM7_ARUDO</name>
<evidence type="ECO:0000313" key="1">
    <source>
        <dbReference type="EMBL" id="JAE17717.1"/>
    </source>
</evidence>
<evidence type="ECO:0008006" key="2">
    <source>
        <dbReference type="Google" id="ProtNLM"/>
    </source>
</evidence>
<protein>
    <recommendedName>
        <fullName evidence="2">Lipoprotein</fullName>
    </recommendedName>
</protein>
<reference evidence="1" key="1">
    <citation type="submission" date="2014-09" db="EMBL/GenBank/DDBJ databases">
        <authorList>
            <person name="Magalhaes I.L.F."/>
            <person name="Oliveira U."/>
            <person name="Santos F.R."/>
            <person name="Vidigal T.H.D.A."/>
            <person name="Brescovit A.D."/>
            <person name="Santos A.J."/>
        </authorList>
    </citation>
    <scope>NUCLEOTIDE SEQUENCE</scope>
    <source>
        <tissue evidence="1">Shoot tissue taken approximately 20 cm above the soil surface</tissue>
    </source>
</reference>
<reference evidence="1" key="2">
    <citation type="journal article" date="2015" name="Data Brief">
        <title>Shoot transcriptome of the giant reed, Arundo donax.</title>
        <authorList>
            <person name="Barrero R.A."/>
            <person name="Guerrero F.D."/>
            <person name="Moolhuijzen P."/>
            <person name="Goolsby J.A."/>
            <person name="Tidwell J."/>
            <person name="Bellgard S.E."/>
            <person name="Bellgard M.I."/>
        </authorList>
    </citation>
    <scope>NUCLEOTIDE SEQUENCE</scope>
    <source>
        <tissue evidence="1">Shoot tissue taken approximately 20 cm above the soil surface</tissue>
    </source>
</reference>
<proteinExistence type="predicted"/>
<organism evidence="1">
    <name type="scientific">Arundo donax</name>
    <name type="common">Giant reed</name>
    <name type="synonym">Donax arundinaceus</name>
    <dbReference type="NCBI Taxonomy" id="35708"/>
    <lineage>
        <taxon>Eukaryota</taxon>
        <taxon>Viridiplantae</taxon>
        <taxon>Streptophyta</taxon>
        <taxon>Embryophyta</taxon>
        <taxon>Tracheophyta</taxon>
        <taxon>Spermatophyta</taxon>
        <taxon>Magnoliopsida</taxon>
        <taxon>Liliopsida</taxon>
        <taxon>Poales</taxon>
        <taxon>Poaceae</taxon>
        <taxon>PACMAD clade</taxon>
        <taxon>Arundinoideae</taxon>
        <taxon>Arundineae</taxon>
        <taxon>Arundo</taxon>
    </lineage>
</organism>
<accession>A0A0A9FZM7</accession>
<dbReference type="EMBL" id="GBRH01180179">
    <property type="protein sequence ID" value="JAE17717.1"/>
    <property type="molecule type" value="Transcribed_RNA"/>
</dbReference>
<dbReference type="AlphaFoldDB" id="A0A0A9FZM7"/>
<sequence>MSLHRSTTPGKRLAASIAAACGAMASCANLCTLSLNCRR</sequence>
<dbReference type="PROSITE" id="PS51257">
    <property type="entry name" value="PROKAR_LIPOPROTEIN"/>
    <property type="match status" value="1"/>
</dbReference>